<dbReference type="AlphaFoldDB" id="A0A2R6NUW4"/>
<gene>
    <name evidence="1" type="ORF">PHLCEN_2v8007</name>
</gene>
<sequence length="149" mass="16556">MRRLQMKLEIRRDKSKYRALNTINSAGAQLEGRLRTFIDSTQSYHLANESMNSYPPELLAQLAPVMFVAGLGTSPPSSTPESPGPKGQDLFVLLANRLKDALLAQRKVAIWQPDKSKTFQVVLVDPVRNVFCINVVIAGSFARRDTEAV</sequence>
<accession>A0A2R6NUW4</accession>
<reference evidence="1 2" key="1">
    <citation type="submission" date="2018-02" db="EMBL/GenBank/DDBJ databases">
        <title>Genome sequence of the basidiomycete white-rot fungus Phlebia centrifuga.</title>
        <authorList>
            <person name="Granchi Z."/>
            <person name="Peng M."/>
            <person name="de Vries R.P."/>
            <person name="Hilden K."/>
            <person name="Makela M.R."/>
            <person name="Grigoriev I."/>
            <person name="Riley R."/>
        </authorList>
    </citation>
    <scope>NUCLEOTIDE SEQUENCE [LARGE SCALE GENOMIC DNA]</scope>
    <source>
        <strain evidence="1 2">FBCC195</strain>
    </source>
</reference>
<dbReference type="OrthoDB" id="6278596at2759"/>
<organism evidence="1 2">
    <name type="scientific">Hermanssonia centrifuga</name>
    <dbReference type="NCBI Taxonomy" id="98765"/>
    <lineage>
        <taxon>Eukaryota</taxon>
        <taxon>Fungi</taxon>
        <taxon>Dikarya</taxon>
        <taxon>Basidiomycota</taxon>
        <taxon>Agaricomycotina</taxon>
        <taxon>Agaricomycetes</taxon>
        <taxon>Polyporales</taxon>
        <taxon>Meruliaceae</taxon>
        <taxon>Hermanssonia</taxon>
    </lineage>
</organism>
<proteinExistence type="predicted"/>
<dbReference type="STRING" id="98765.A0A2R6NUW4"/>
<dbReference type="EMBL" id="MLYV02000808">
    <property type="protein sequence ID" value="PSR77203.1"/>
    <property type="molecule type" value="Genomic_DNA"/>
</dbReference>
<protein>
    <submittedName>
        <fullName evidence="1">Uncharacterized protein</fullName>
    </submittedName>
</protein>
<evidence type="ECO:0000313" key="1">
    <source>
        <dbReference type="EMBL" id="PSR77203.1"/>
    </source>
</evidence>
<name>A0A2R6NUW4_9APHY</name>
<evidence type="ECO:0000313" key="2">
    <source>
        <dbReference type="Proteomes" id="UP000186601"/>
    </source>
</evidence>
<keyword evidence="2" id="KW-1185">Reference proteome</keyword>
<dbReference type="Proteomes" id="UP000186601">
    <property type="component" value="Unassembled WGS sequence"/>
</dbReference>
<comment type="caution">
    <text evidence="1">The sequence shown here is derived from an EMBL/GenBank/DDBJ whole genome shotgun (WGS) entry which is preliminary data.</text>
</comment>